<proteinExistence type="predicted"/>
<dbReference type="AlphaFoldDB" id="A0AAD7JI39"/>
<keyword evidence="2" id="KW-1185">Reference proteome</keyword>
<sequence length="82" mass="9347">MDIEFAPYKRTLSAAHDWIDGIGTSRDLELSWEQKFVAEAVDMHVAQRAEKFIGNGFSSLTSNVVMLRMSNPQLNTSDTHFW</sequence>
<evidence type="ECO:0000313" key="2">
    <source>
        <dbReference type="Proteomes" id="UP001215598"/>
    </source>
</evidence>
<protein>
    <submittedName>
        <fullName evidence="1">Uncharacterized protein</fullName>
    </submittedName>
</protein>
<organism evidence="1 2">
    <name type="scientific">Mycena metata</name>
    <dbReference type="NCBI Taxonomy" id="1033252"/>
    <lineage>
        <taxon>Eukaryota</taxon>
        <taxon>Fungi</taxon>
        <taxon>Dikarya</taxon>
        <taxon>Basidiomycota</taxon>
        <taxon>Agaricomycotina</taxon>
        <taxon>Agaricomycetes</taxon>
        <taxon>Agaricomycetidae</taxon>
        <taxon>Agaricales</taxon>
        <taxon>Marasmiineae</taxon>
        <taxon>Mycenaceae</taxon>
        <taxon>Mycena</taxon>
    </lineage>
</organism>
<comment type="caution">
    <text evidence="1">The sequence shown here is derived from an EMBL/GenBank/DDBJ whole genome shotgun (WGS) entry which is preliminary data.</text>
</comment>
<reference evidence="1" key="1">
    <citation type="submission" date="2023-03" db="EMBL/GenBank/DDBJ databases">
        <title>Massive genome expansion in bonnet fungi (Mycena s.s.) driven by repeated elements and novel gene families across ecological guilds.</title>
        <authorList>
            <consortium name="Lawrence Berkeley National Laboratory"/>
            <person name="Harder C.B."/>
            <person name="Miyauchi S."/>
            <person name="Viragh M."/>
            <person name="Kuo A."/>
            <person name="Thoen E."/>
            <person name="Andreopoulos B."/>
            <person name="Lu D."/>
            <person name="Skrede I."/>
            <person name="Drula E."/>
            <person name="Henrissat B."/>
            <person name="Morin E."/>
            <person name="Kohler A."/>
            <person name="Barry K."/>
            <person name="LaButti K."/>
            <person name="Morin E."/>
            <person name="Salamov A."/>
            <person name="Lipzen A."/>
            <person name="Mereny Z."/>
            <person name="Hegedus B."/>
            <person name="Baldrian P."/>
            <person name="Stursova M."/>
            <person name="Weitz H."/>
            <person name="Taylor A."/>
            <person name="Grigoriev I.V."/>
            <person name="Nagy L.G."/>
            <person name="Martin F."/>
            <person name="Kauserud H."/>
        </authorList>
    </citation>
    <scope>NUCLEOTIDE SEQUENCE</scope>
    <source>
        <strain evidence="1">CBHHK182m</strain>
    </source>
</reference>
<gene>
    <name evidence="1" type="ORF">B0H16DRAFT_1717847</name>
</gene>
<accession>A0AAD7JI39</accession>
<dbReference type="Proteomes" id="UP001215598">
    <property type="component" value="Unassembled WGS sequence"/>
</dbReference>
<evidence type="ECO:0000313" key="1">
    <source>
        <dbReference type="EMBL" id="KAJ7765301.1"/>
    </source>
</evidence>
<dbReference type="EMBL" id="JARKIB010000026">
    <property type="protein sequence ID" value="KAJ7765301.1"/>
    <property type="molecule type" value="Genomic_DNA"/>
</dbReference>
<dbReference type="Gene3D" id="3.40.50.11350">
    <property type="match status" value="1"/>
</dbReference>
<name>A0AAD7JI39_9AGAR</name>